<organism evidence="1">
    <name type="scientific">Cryptomonas curvata</name>
    <dbReference type="NCBI Taxonomy" id="233186"/>
    <lineage>
        <taxon>Eukaryota</taxon>
        <taxon>Cryptophyceae</taxon>
        <taxon>Cryptomonadales</taxon>
        <taxon>Cryptomonadaceae</taxon>
        <taxon>Cryptomonas</taxon>
    </lineage>
</organism>
<name>A0A7S0QIR6_9CRYP</name>
<proteinExistence type="predicted"/>
<reference evidence="1" key="1">
    <citation type="submission" date="2021-01" db="EMBL/GenBank/DDBJ databases">
        <authorList>
            <person name="Corre E."/>
            <person name="Pelletier E."/>
            <person name="Niang G."/>
            <person name="Scheremetjew M."/>
            <person name="Finn R."/>
            <person name="Kale V."/>
            <person name="Holt S."/>
            <person name="Cochrane G."/>
            <person name="Meng A."/>
            <person name="Brown T."/>
            <person name="Cohen L."/>
        </authorList>
    </citation>
    <scope>NUCLEOTIDE SEQUENCE</scope>
    <source>
        <strain evidence="1">CCAP979/52</strain>
    </source>
</reference>
<gene>
    <name evidence="1" type="ORF">CCUR1050_LOCUS19007</name>
</gene>
<dbReference type="EMBL" id="HBEZ01034435">
    <property type="protein sequence ID" value="CAD8641323.1"/>
    <property type="molecule type" value="Transcribed_RNA"/>
</dbReference>
<sequence length="101" mass="11363">MVYCMNITDSLGWKTSLSGTRRVPLFQGNIISTIPYKYAARQKQAFEFGSADGQGPASRTGSHAYEINTWLWKFGRPQLRLKGLSQPFCSKTTTIKQTVQI</sequence>
<protein>
    <submittedName>
        <fullName evidence="1">Uncharacterized protein</fullName>
    </submittedName>
</protein>
<accession>A0A7S0QIR6</accession>
<evidence type="ECO:0000313" key="1">
    <source>
        <dbReference type="EMBL" id="CAD8641323.1"/>
    </source>
</evidence>
<dbReference type="AlphaFoldDB" id="A0A7S0QIR6"/>